<dbReference type="InterPro" id="IPR045851">
    <property type="entry name" value="AMP-bd_C_sf"/>
</dbReference>
<dbReference type="InterPro" id="IPR042099">
    <property type="entry name" value="ANL_N_sf"/>
</dbReference>
<evidence type="ECO:0000313" key="6">
    <source>
        <dbReference type="EMBL" id="RAQ97140.1"/>
    </source>
</evidence>
<evidence type="ECO:0008006" key="8">
    <source>
        <dbReference type="Google" id="ProtNLM"/>
    </source>
</evidence>
<evidence type="ECO:0000256" key="1">
    <source>
        <dbReference type="ARBA" id="ARBA00006432"/>
    </source>
</evidence>
<protein>
    <recommendedName>
        <fullName evidence="8">AMP-dependent synthetase</fullName>
    </recommendedName>
</protein>
<dbReference type="FunFam" id="3.30.300.30:FF:000007">
    <property type="entry name" value="4-coumarate--CoA ligase 2"/>
    <property type="match status" value="1"/>
</dbReference>
<sequence>MVDKQTAPELFRPPLGYPEAPYDTLVRAVAERQPERPAIIYHNLSLTYSEVIAMTNSLANGLRALGLGKGDIICLFTFNRPEYTIAFLAASSIGAVISPMNPSYKEREIAYQLENSEASAILVQRELVPMLKSALEGQTFPALRHIIVTGSQVPEALPQAVPFARLLRESSPRRPEPVDIAPDDLLALPYSSGTTGLPRGVMLSHRNLVCNHLQVVTAANLSPVDATLIFLPLYHIYGVLLTGTFLIAGGRQILMERFELDTALALCEQQAVTWFFAVPPIVQTLLNASDEQLARLRTVKYLMSAAAPLAPELAIRLRERTGINVIQAYGLTETSPDTHFSPLDPARIRPASGGLPVYDTEQKIVDIETGERELPVGEDGEIVVRGPQVMLGYWKDPAETARVLRNGWLYTGDIGHIDADGYLYIVDRKKEMIKYKAFSIAPAEIEAVLLEHPAVLDAAVIGVDDPEAGEIPKAFVVLRPGQTATSEELMAFVNSKVAGYKKLQRVEFIEAIPRVPSGKILRRQLKERERARRLTSTQEPLV</sequence>
<dbReference type="Gene3D" id="3.40.50.12780">
    <property type="entry name" value="N-terminal domain of ligase-like"/>
    <property type="match status" value="1"/>
</dbReference>
<evidence type="ECO:0000256" key="2">
    <source>
        <dbReference type="ARBA" id="ARBA00022741"/>
    </source>
</evidence>
<name>A0A328VMT1_9CHLR</name>
<proteinExistence type="inferred from homology"/>
<comment type="caution">
    <text evidence="6">The sequence shown here is derived from an EMBL/GenBank/DDBJ whole genome shotgun (WGS) entry which is preliminary data.</text>
</comment>
<evidence type="ECO:0000259" key="4">
    <source>
        <dbReference type="Pfam" id="PF00501"/>
    </source>
</evidence>
<dbReference type="InterPro" id="IPR000873">
    <property type="entry name" value="AMP-dep_synth/lig_dom"/>
</dbReference>
<feature type="domain" description="AMP-dependent synthetase/ligase" evidence="4">
    <location>
        <begin position="27"/>
        <end position="394"/>
    </location>
</feature>
<dbReference type="PANTHER" id="PTHR24096">
    <property type="entry name" value="LONG-CHAIN-FATTY-ACID--COA LIGASE"/>
    <property type="match status" value="1"/>
</dbReference>
<dbReference type="Gene3D" id="3.30.300.30">
    <property type="match status" value="1"/>
</dbReference>
<keyword evidence="7" id="KW-1185">Reference proteome</keyword>
<evidence type="ECO:0000313" key="7">
    <source>
        <dbReference type="Proteomes" id="UP000248706"/>
    </source>
</evidence>
<comment type="similarity">
    <text evidence="1">Belongs to the ATP-dependent AMP-binding enzyme family.</text>
</comment>
<dbReference type="InterPro" id="IPR020845">
    <property type="entry name" value="AMP-binding_CS"/>
</dbReference>
<dbReference type="Pfam" id="PF13193">
    <property type="entry name" value="AMP-binding_C"/>
    <property type="match status" value="1"/>
</dbReference>
<dbReference type="FunFam" id="3.40.50.12780:FF:000003">
    <property type="entry name" value="Long-chain-fatty-acid--CoA ligase FadD"/>
    <property type="match status" value="1"/>
</dbReference>
<dbReference type="Pfam" id="PF00501">
    <property type="entry name" value="AMP-binding"/>
    <property type="match status" value="1"/>
</dbReference>
<dbReference type="CDD" id="cd05911">
    <property type="entry name" value="Firefly_Luc_like"/>
    <property type="match status" value="1"/>
</dbReference>
<dbReference type="InterPro" id="IPR025110">
    <property type="entry name" value="AMP-bd_C"/>
</dbReference>
<dbReference type="SUPFAM" id="SSF56801">
    <property type="entry name" value="Acetyl-CoA synthetase-like"/>
    <property type="match status" value="1"/>
</dbReference>
<dbReference type="EMBL" id="MCIF01000002">
    <property type="protein sequence ID" value="RAQ97140.1"/>
    <property type="molecule type" value="Genomic_DNA"/>
</dbReference>
<dbReference type="GO" id="GO:0016405">
    <property type="term" value="F:CoA-ligase activity"/>
    <property type="evidence" value="ECO:0007669"/>
    <property type="project" value="TreeGrafter"/>
</dbReference>
<evidence type="ECO:0000256" key="3">
    <source>
        <dbReference type="ARBA" id="ARBA00022840"/>
    </source>
</evidence>
<dbReference type="Proteomes" id="UP000248706">
    <property type="component" value="Unassembled WGS sequence"/>
</dbReference>
<keyword evidence="2" id="KW-0547">Nucleotide-binding</keyword>
<evidence type="ECO:0000259" key="5">
    <source>
        <dbReference type="Pfam" id="PF13193"/>
    </source>
</evidence>
<reference evidence="6 7" key="1">
    <citation type="submission" date="2016-08" db="EMBL/GenBank/DDBJ databases">
        <title>Analysis of Carbohydrate Active Enzymes in Thermogemmatispora T81 Reveals Carbohydrate Degradation Ability.</title>
        <authorList>
            <person name="Tomazini A."/>
            <person name="Lal S."/>
            <person name="Stott M."/>
            <person name="Henrissat B."/>
            <person name="Polikarpov I."/>
            <person name="Sparling R."/>
            <person name="Levin D.B."/>
        </authorList>
    </citation>
    <scope>NUCLEOTIDE SEQUENCE [LARGE SCALE GENOMIC DNA]</scope>
    <source>
        <strain evidence="6 7">T81</strain>
    </source>
</reference>
<keyword evidence="3" id="KW-0067">ATP-binding</keyword>
<dbReference type="OrthoDB" id="9781737at2"/>
<dbReference type="GO" id="GO:0005524">
    <property type="term" value="F:ATP binding"/>
    <property type="evidence" value="ECO:0007669"/>
    <property type="project" value="UniProtKB-KW"/>
</dbReference>
<dbReference type="PROSITE" id="PS00455">
    <property type="entry name" value="AMP_BINDING"/>
    <property type="match status" value="1"/>
</dbReference>
<gene>
    <name evidence="6" type="ORF">A4R35_16495</name>
</gene>
<dbReference type="AlphaFoldDB" id="A0A328VMT1"/>
<organism evidence="6 7">
    <name type="scientific">Thermogemmatispora tikiterensis</name>
    <dbReference type="NCBI Taxonomy" id="1825093"/>
    <lineage>
        <taxon>Bacteria</taxon>
        <taxon>Bacillati</taxon>
        <taxon>Chloroflexota</taxon>
        <taxon>Ktedonobacteria</taxon>
        <taxon>Thermogemmatisporales</taxon>
        <taxon>Thermogemmatisporaceae</taxon>
        <taxon>Thermogemmatispora</taxon>
    </lineage>
</organism>
<feature type="domain" description="AMP-binding enzyme C-terminal" evidence="5">
    <location>
        <begin position="444"/>
        <end position="519"/>
    </location>
</feature>
<dbReference type="RefSeq" id="WP_146747244.1">
    <property type="nucleotide sequence ID" value="NZ_MCIF01000002.1"/>
</dbReference>
<accession>A0A328VMT1</accession>